<evidence type="ECO:0000313" key="10">
    <source>
        <dbReference type="Proteomes" id="UP000242415"/>
    </source>
</evidence>
<keyword evidence="10" id="KW-1185">Reference proteome</keyword>
<keyword evidence="6 7" id="KW-0472">Membrane</keyword>
<feature type="transmembrane region" description="Helical" evidence="7">
    <location>
        <begin position="179"/>
        <end position="202"/>
    </location>
</feature>
<dbReference type="GO" id="GO:0005886">
    <property type="term" value="C:plasma membrane"/>
    <property type="evidence" value="ECO:0007669"/>
    <property type="project" value="UniProtKB-SubCell"/>
</dbReference>
<evidence type="ECO:0000256" key="2">
    <source>
        <dbReference type="ARBA" id="ARBA00022475"/>
    </source>
</evidence>
<proteinExistence type="predicted"/>
<protein>
    <submittedName>
        <fullName evidence="9">Undecaprenyl-diphosphatase</fullName>
    </submittedName>
</protein>
<dbReference type="PANTHER" id="PTHR14969:SF62">
    <property type="entry name" value="DECAPRENYLPHOSPHORYL-5-PHOSPHORIBOSE PHOSPHATASE RV3807C-RELATED"/>
    <property type="match status" value="1"/>
</dbReference>
<dbReference type="GO" id="GO:0016787">
    <property type="term" value="F:hydrolase activity"/>
    <property type="evidence" value="ECO:0007669"/>
    <property type="project" value="UniProtKB-KW"/>
</dbReference>
<feature type="transmembrane region" description="Helical" evidence="7">
    <location>
        <begin position="54"/>
        <end position="74"/>
    </location>
</feature>
<comment type="subcellular location">
    <subcellularLocation>
        <location evidence="1">Cell membrane</location>
        <topology evidence="1">Multi-pass membrane protein</topology>
    </subcellularLocation>
</comment>
<dbReference type="InterPro" id="IPR000326">
    <property type="entry name" value="PAP2/HPO"/>
</dbReference>
<gene>
    <name evidence="9" type="ORF">SAMN05444365_10520</name>
</gene>
<evidence type="ECO:0000256" key="1">
    <source>
        <dbReference type="ARBA" id="ARBA00004651"/>
    </source>
</evidence>
<dbReference type="PANTHER" id="PTHR14969">
    <property type="entry name" value="SPHINGOSINE-1-PHOSPHATE PHOSPHOHYDROLASE"/>
    <property type="match status" value="1"/>
</dbReference>
<feature type="transmembrane region" description="Helical" evidence="7">
    <location>
        <begin position="138"/>
        <end position="167"/>
    </location>
</feature>
<evidence type="ECO:0000256" key="4">
    <source>
        <dbReference type="ARBA" id="ARBA00022801"/>
    </source>
</evidence>
<evidence type="ECO:0000313" key="9">
    <source>
        <dbReference type="EMBL" id="SDZ04468.1"/>
    </source>
</evidence>
<name>A0A1H3PU45_9ACTN</name>
<keyword evidence="3 7" id="KW-0812">Transmembrane</keyword>
<evidence type="ECO:0000256" key="3">
    <source>
        <dbReference type="ARBA" id="ARBA00022692"/>
    </source>
</evidence>
<dbReference type="InterPro" id="IPR036938">
    <property type="entry name" value="PAP2/HPO_sf"/>
</dbReference>
<sequence length="224" mass="22472">MALLLLALGAAVVAGLAPGGWGRPEPVDVTAGASASAYRWVVDGSTRWHGPAELVGEAALVLLVLLAAAVWWVGRRRGPQATARTALVAVGATVAYALSEALKPVVDEQRPCRALTGLPPVDCPPVGDWSFPSNHATIAGALAVGLALLAPRLAALTLPLGLVAAGLRVAAGAHYPHDVIAGLVLGATVTAATVLAFGPLAARLTAALGTVPGVRRLVVAGQRS</sequence>
<dbReference type="SUPFAM" id="SSF48317">
    <property type="entry name" value="Acid phosphatase/Vanadium-dependent haloperoxidase"/>
    <property type="match status" value="1"/>
</dbReference>
<dbReference type="SMART" id="SM00014">
    <property type="entry name" value="acidPPc"/>
    <property type="match status" value="1"/>
</dbReference>
<reference evidence="10" key="1">
    <citation type="submission" date="2016-10" db="EMBL/GenBank/DDBJ databases">
        <authorList>
            <person name="Varghese N."/>
            <person name="Submissions S."/>
        </authorList>
    </citation>
    <scope>NUCLEOTIDE SEQUENCE [LARGE SCALE GENOMIC DNA]</scope>
    <source>
        <strain evidence="10">DSM 45245</strain>
    </source>
</reference>
<keyword evidence="2" id="KW-1003">Cell membrane</keyword>
<feature type="domain" description="Phosphatidic acid phosphatase type 2/haloperoxidase" evidence="8">
    <location>
        <begin position="85"/>
        <end position="194"/>
    </location>
</feature>
<evidence type="ECO:0000256" key="5">
    <source>
        <dbReference type="ARBA" id="ARBA00022989"/>
    </source>
</evidence>
<accession>A0A1H3PU45</accession>
<dbReference type="Proteomes" id="UP000242415">
    <property type="component" value="Unassembled WGS sequence"/>
</dbReference>
<evidence type="ECO:0000259" key="8">
    <source>
        <dbReference type="SMART" id="SM00014"/>
    </source>
</evidence>
<keyword evidence="5 7" id="KW-1133">Transmembrane helix</keyword>
<dbReference type="Pfam" id="PF01569">
    <property type="entry name" value="PAP2"/>
    <property type="match status" value="1"/>
</dbReference>
<dbReference type="EMBL" id="FNPH01000005">
    <property type="protein sequence ID" value="SDZ04468.1"/>
    <property type="molecule type" value="Genomic_DNA"/>
</dbReference>
<organism evidence="9 10">
    <name type="scientific">Micromonospora pattaloongensis</name>
    <dbReference type="NCBI Taxonomy" id="405436"/>
    <lineage>
        <taxon>Bacteria</taxon>
        <taxon>Bacillati</taxon>
        <taxon>Actinomycetota</taxon>
        <taxon>Actinomycetes</taxon>
        <taxon>Micromonosporales</taxon>
        <taxon>Micromonosporaceae</taxon>
        <taxon>Micromonospora</taxon>
    </lineage>
</organism>
<dbReference type="CDD" id="cd01610">
    <property type="entry name" value="PAP2_like"/>
    <property type="match status" value="1"/>
</dbReference>
<keyword evidence="4" id="KW-0378">Hydrolase</keyword>
<dbReference type="AlphaFoldDB" id="A0A1H3PU45"/>
<dbReference type="Gene3D" id="1.20.144.10">
    <property type="entry name" value="Phosphatidic acid phosphatase type 2/haloperoxidase"/>
    <property type="match status" value="1"/>
</dbReference>
<evidence type="ECO:0000256" key="7">
    <source>
        <dbReference type="SAM" id="Phobius"/>
    </source>
</evidence>
<dbReference type="STRING" id="405436.SAMN05444365_10520"/>
<evidence type="ECO:0000256" key="6">
    <source>
        <dbReference type="ARBA" id="ARBA00023136"/>
    </source>
</evidence>